<dbReference type="EMBL" id="JANSHE010007415">
    <property type="protein sequence ID" value="KAJ2960893.1"/>
    <property type="molecule type" value="Genomic_DNA"/>
</dbReference>
<gene>
    <name evidence="1" type="ORF">NUW54_g14410</name>
</gene>
<sequence length="88" mass="9922">MLTAFFELNRDPGEVGARQDILPIQSCPENLYGIRRHINGNSERSDTQPGGSLHPSCGLDTSPEWVIFNEFVMTTKPYIRMVSEVKPE</sequence>
<keyword evidence="2" id="KW-1185">Reference proteome</keyword>
<proteinExistence type="predicted"/>
<comment type="caution">
    <text evidence="1">The sequence shown here is derived from an EMBL/GenBank/DDBJ whole genome shotgun (WGS) entry which is preliminary data.</text>
</comment>
<dbReference type="Proteomes" id="UP001144978">
    <property type="component" value="Unassembled WGS sequence"/>
</dbReference>
<name>A0ACC1MEL2_9APHY</name>
<evidence type="ECO:0000313" key="1">
    <source>
        <dbReference type="EMBL" id="KAJ2960893.1"/>
    </source>
</evidence>
<evidence type="ECO:0000313" key="2">
    <source>
        <dbReference type="Proteomes" id="UP001144978"/>
    </source>
</evidence>
<reference evidence="1" key="1">
    <citation type="submission" date="2022-08" db="EMBL/GenBank/DDBJ databases">
        <title>Genome Sequence of Pycnoporus sanguineus.</title>
        <authorList>
            <person name="Buettner E."/>
        </authorList>
    </citation>
    <scope>NUCLEOTIDE SEQUENCE</scope>
    <source>
        <strain evidence="1">CG-C14</strain>
    </source>
</reference>
<accession>A0ACC1MEL2</accession>
<protein>
    <submittedName>
        <fullName evidence="1">Uncharacterized protein</fullName>
    </submittedName>
</protein>
<organism evidence="1 2">
    <name type="scientific">Trametes sanguinea</name>
    <dbReference type="NCBI Taxonomy" id="158606"/>
    <lineage>
        <taxon>Eukaryota</taxon>
        <taxon>Fungi</taxon>
        <taxon>Dikarya</taxon>
        <taxon>Basidiomycota</taxon>
        <taxon>Agaricomycotina</taxon>
        <taxon>Agaricomycetes</taxon>
        <taxon>Polyporales</taxon>
        <taxon>Polyporaceae</taxon>
        <taxon>Trametes</taxon>
    </lineage>
</organism>